<dbReference type="EMBL" id="VAUV01000016">
    <property type="protein sequence ID" value="TLD69092.1"/>
    <property type="molecule type" value="Genomic_DNA"/>
</dbReference>
<dbReference type="InterPro" id="IPR036909">
    <property type="entry name" value="Cyt_c-like_dom_sf"/>
</dbReference>
<dbReference type="AlphaFoldDB" id="A0A5R8K9S8"/>
<organism evidence="1 2">
    <name type="scientific">Phragmitibacter flavus</name>
    <dbReference type="NCBI Taxonomy" id="2576071"/>
    <lineage>
        <taxon>Bacteria</taxon>
        <taxon>Pseudomonadati</taxon>
        <taxon>Verrucomicrobiota</taxon>
        <taxon>Verrucomicrobiia</taxon>
        <taxon>Verrucomicrobiales</taxon>
        <taxon>Verrucomicrobiaceae</taxon>
        <taxon>Phragmitibacter</taxon>
    </lineage>
</organism>
<sequence>MKPHFYHPLAILLTATLLPVSCTTPDSNTDHDQGAETAPEGLTVLDESATIAATESISFVRHVKPVLESKCLPCHSPSVDEVPATGPQAFVMTRGTCKTLIVPGKPDQSRFLALASTHHNLATMPPVGNRLTKTESQILERWITQGAHWPEGKAGNLKVSTAELRSE</sequence>
<evidence type="ECO:0000313" key="2">
    <source>
        <dbReference type="Proteomes" id="UP000306196"/>
    </source>
</evidence>
<keyword evidence="2" id="KW-1185">Reference proteome</keyword>
<dbReference type="GO" id="GO:0020037">
    <property type="term" value="F:heme binding"/>
    <property type="evidence" value="ECO:0007669"/>
    <property type="project" value="InterPro"/>
</dbReference>
<dbReference type="Proteomes" id="UP000306196">
    <property type="component" value="Unassembled WGS sequence"/>
</dbReference>
<dbReference type="PANTHER" id="PTHR35889">
    <property type="entry name" value="CYCLOINULO-OLIGOSACCHARIDE FRUCTANOTRANSFERASE-RELATED"/>
    <property type="match status" value="1"/>
</dbReference>
<dbReference type="SUPFAM" id="SSF46626">
    <property type="entry name" value="Cytochrome c"/>
    <property type="match status" value="1"/>
</dbReference>
<gene>
    <name evidence="1" type="ORF">FEM03_19695</name>
</gene>
<dbReference type="OrthoDB" id="9809746at2"/>
<evidence type="ECO:0000313" key="1">
    <source>
        <dbReference type="EMBL" id="TLD69092.1"/>
    </source>
</evidence>
<accession>A0A5R8K9S8</accession>
<reference evidence="1 2" key="1">
    <citation type="submission" date="2019-05" db="EMBL/GenBank/DDBJ databases">
        <title>Verrucobacter flavum gen. nov., sp. nov. a new member of the family Verrucomicrobiaceae.</title>
        <authorList>
            <person name="Szuroczki S."/>
            <person name="Abbaszade G."/>
            <person name="Szabo A."/>
            <person name="Felfoldi T."/>
            <person name="Schumann P."/>
            <person name="Boka K."/>
            <person name="Keki Z."/>
            <person name="Toumi M."/>
            <person name="Toth E."/>
        </authorList>
    </citation>
    <scope>NUCLEOTIDE SEQUENCE [LARGE SCALE GENOMIC DNA]</scope>
    <source>
        <strain evidence="1 2">MG-N-17</strain>
    </source>
</reference>
<dbReference type="GO" id="GO:0009055">
    <property type="term" value="F:electron transfer activity"/>
    <property type="evidence" value="ECO:0007669"/>
    <property type="project" value="InterPro"/>
</dbReference>
<name>A0A5R8K9S8_9BACT</name>
<comment type="caution">
    <text evidence="1">The sequence shown here is derived from an EMBL/GenBank/DDBJ whole genome shotgun (WGS) entry which is preliminary data.</text>
</comment>
<dbReference type="PANTHER" id="PTHR35889:SF3">
    <property type="entry name" value="F-BOX DOMAIN-CONTAINING PROTEIN"/>
    <property type="match status" value="1"/>
</dbReference>
<dbReference type="RefSeq" id="WP_138088016.1">
    <property type="nucleotide sequence ID" value="NZ_VAUV01000016.1"/>
</dbReference>
<proteinExistence type="predicted"/>
<protein>
    <submittedName>
        <fullName evidence="1">Uncharacterized protein</fullName>
    </submittedName>
</protein>